<accession>A0A5C6CMR5</accession>
<proteinExistence type="predicted"/>
<organism evidence="1 2">
    <name type="scientific">Novipirellula galeiformis</name>
    <dbReference type="NCBI Taxonomy" id="2528004"/>
    <lineage>
        <taxon>Bacteria</taxon>
        <taxon>Pseudomonadati</taxon>
        <taxon>Planctomycetota</taxon>
        <taxon>Planctomycetia</taxon>
        <taxon>Pirellulales</taxon>
        <taxon>Pirellulaceae</taxon>
        <taxon>Novipirellula</taxon>
    </lineage>
</organism>
<evidence type="ECO:0008006" key="3">
    <source>
        <dbReference type="Google" id="ProtNLM"/>
    </source>
</evidence>
<evidence type="ECO:0000313" key="1">
    <source>
        <dbReference type="EMBL" id="TWU26223.1"/>
    </source>
</evidence>
<gene>
    <name evidence="1" type="ORF">Pla52o_00760</name>
</gene>
<dbReference type="InterPro" id="IPR017853">
    <property type="entry name" value="GH"/>
</dbReference>
<comment type="caution">
    <text evidence="1">The sequence shown here is derived from an EMBL/GenBank/DDBJ whole genome shotgun (WGS) entry which is preliminary data.</text>
</comment>
<keyword evidence="2" id="KW-1185">Reference proteome</keyword>
<protein>
    <recommendedName>
        <fullName evidence="3">DUF4832 domain-containing protein</fullName>
    </recommendedName>
</protein>
<dbReference type="SUPFAM" id="SSF51445">
    <property type="entry name" value="(Trans)glycosidases"/>
    <property type="match status" value="1"/>
</dbReference>
<name>A0A5C6CMR5_9BACT</name>
<dbReference type="EMBL" id="SJPT01000001">
    <property type="protein sequence ID" value="TWU26223.1"/>
    <property type="molecule type" value="Genomic_DNA"/>
</dbReference>
<reference evidence="1 2" key="1">
    <citation type="submission" date="2019-02" db="EMBL/GenBank/DDBJ databases">
        <title>Deep-cultivation of Planctomycetes and their phenomic and genomic characterization uncovers novel biology.</title>
        <authorList>
            <person name="Wiegand S."/>
            <person name="Jogler M."/>
            <person name="Boedeker C."/>
            <person name="Pinto D."/>
            <person name="Vollmers J."/>
            <person name="Rivas-Marin E."/>
            <person name="Kohn T."/>
            <person name="Peeters S.H."/>
            <person name="Heuer A."/>
            <person name="Rast P."/>
            <person name="Oberbeckmann S."/>
            <person name="Bunk B."/>
            <person name="Jeske O."/>
            <person name="Meyerdierks A."/>
            <person name="Storesund J.E."/>
            <person name="Kallscheuer N."/>
            <person name="Luecker S."/>
            <person name="Lage O.M."/>
            <person name="Pohl T."/>
            <person name="Merkel B.J."/>
            <person name="Hornburger P."/>
            <person name="Mueller R.-W."/>
            <person name="Bruemmer F."/>
            <person name="Labrenz M."/>
            <person name="Spormann A.M."/>
            <person name="Op Den Camp H."/>
            <person name="Overmann J."/>
            <person name="Amann R."/>
            <person name="Jetten M.S.M."/>
            <person name="Mascher T."/>
            <person name="Medema M.H."/>
            <person name="Devos D.P."/>
            <person name="Kaster A.-K."/>
            <person name="Ovreas L."/>
            <person name="Rohde M."/>
            <person name="Galperin M.Y."/>
            <person name="Jogler C."/>
        </authorList>
    </citation>
    <scope>NUCLEOTIDE SEQUENCE [LARGE SCALE GENOMIC DNA]</scope>
    <source>
        <strain evidence="1 2">Pla52o</strain>
    </source>
</reference>
<sequence>MRREFPPMTSSRPCSDVWLPTCLLITLGVVFANPDSIAEEFRRVPLQSKVDEVQPLTGIVLWSDNHAANHAPIQLEFVYLSYKQIVSAQGEYDWSPLENVLEGVADRRHQLVLRWYDTYVGKPTGVPESITKLPGYQVTRGTSEGKPTEFPDWSQPELRRFILEFFDRYSEKYDQDPRIAYLQVGFGLWSEYHLYDGPMKMGVTFPSLEFQTEFVQHLHKTLRQTRWMISVDAAGDWGPFSGNVDLLALPFGVFDDSFNHAAHAKQNEPNWNTLRRDRWKVAPTGGEFSFFSNKDQSQALAPSGPHGTSFENQAADFHISFILGDAQPRFQKAARIRSAGMGCGYRFRVTRFEASGQAARIEIENVGIAPIYYDAFPAIEGVRSQKSLKGLLPQQRAVFDVAAGGSAPQLTIQCDRLVAGQAIGFDADLR</sequence>
<dbReference type="Proteomes" id="UP000316304">
    <property type="component" value="Unassembled WGS sequence"/>
</dbReference>
<evidence type="ECO:0000313" key="2">
    <source>
        <dbReference type="Proteomes" id="UP000316304"/>
    </source>
</evidence>
<dbReference type="Gene3D" id="3.20.20.80">
    <property type="entry name" value="Glycosidases"/>
    <property type="match status" value="1"/>
</dbReference>
<dbReference type="AlphaFoldDB" id="A0A5C6CMR5"/>